<feature type="transmembrane region" description="Helical" evidence="1">
    <location>
        <begin position="136"/>
        <end position="155"/>
    </location>
</feature>
<feature type="transmembrane region" description="Helical" evidence="1">
    <location>
        <begin position="167"/>
        <end position="185"/>
    </location>
</feature>
<dbReference type="RefSeq" id="WP_188426743.1">
    <property type="nucleotide sequence ID" value="NZ_BMCH01000005.1"/>
</dbReference>
<feature type="transmembrane region" description="Helical" evidence="1">
    <location>
        <begin position="60"/>
        <end position="76"/>
    </location>
</feature>
<gene>
    <name evidence="2" type="ORF">GCM10007207_21180</name>
</gene>
<feature type="transmembrane region" description="Helical" evidence="1">
    <location>
        <begin position="105"/>
        <end position="124"/>
    </location>
</feature>
<dbReference type="Proteomes" id="UP000637769">
    <property type="component" value="Unassembled WGS sequence"/>
</dbReference>
<keyword evidence="1" id="KW-0472">Membrane</keyword>
<feature type="transmembrane region" description="Helical" evidence="1">
    <location>
        <begin position="296"/>
        <end position="322"/>
    </location>
</feature>
<evidence type="ECO:0000313" key="2">
    <source>
        <dbReference type="EMBL" id="GGC35386.1"/>
    </source>
</evidence>
<protein>
    <submittedName>
        <fullName evidence="2">Uncharacterized protein</fullName>
    </submittedName>
</protein>
<evidence type="ECO:0000313" key="3">
    <source>
        <dbReference type="Proteomes" id="UP000637769"/>
    </source>
</evidence>
<proteinExistence type="predicted"/>
<feature type="transmembrane region" description="Helical" evidence="1">
    <location>
        <begin position="219"/>
        <end position="236"/>
    </location>
</feature>
<evidence type="ECO:0000256" key="1">
    <source>
        <dbReference type="SAM" id="Phobius"/>
    </source>
</evidence>
<keyword evidence="1" id="KW-1133">Transmembrane helix</keyword>
<dbReference type="EMBL" id="BMCH01000005">
    <property type="protein sequence ID" value="GGC35386.1"/>
    <property type="molecule type" value="Genomic_DNA"/>
</dbReference>
<feature type="transmembrane region" description="Helical" evidence="1">
    <location>
        <begin position="197"/>
        <end position="213"/>
    </location>
</feature>
<accession>A0ABQ1M689</accession>
<feature type="transmembrane region" description="Helical" evidence="1">
    <location>
        <begin position="343"/>
        <end position="361"/>
    </location>
</feature>
<organism evidence="2 3">
    <name type="scientific">Asaia siamensis</name>
    <dbReference type="NCBI Taxonomy" id="110479"/>
    <lineage>
        <taxon>Bacteria</taxon>
        <taxon>Pseudomonadati</taxon>
        <taxon>Pseudomonadota</taxon>
        <taxon>Alphaproteobacteria</taxon>
        <taxon>Acetobacterales</taxon>
        <taxon>Acetobacteraceae</taxon>
        <taxon>Asaia</taxon>
    </lineage>
</organism>
<feature type="transmembrane region" description="Helical" evidence="1">
    <location>
        <begin position="6"/>
        <end position="26"/>
    </location>
</feature>
<sequence>MAETLHQIAVFLVPTWPLLAACLLALMPEAQATRSARHFTLAGLVLTALLDPLLPGQDILARWACLLAGCVPFLSWHAHEKRLALCLNLLASSAIMLALSVHTLLPVTCLTAFTALILALRETLVTTRARQAWESMRLRLAGVVLALLGTSLTTLTPDPATLRLGDLFLSVGLCLMAGLGAPMTTQAHAATEERGTALLDMLLCLSVVALMLRLPERDITHIVLVLAGLAGLWLCVMTRQDNARPIVALAILAATLPHGVLPVLLLLSSGLALAAIPALDRSARFWILGSLPPWPGFTAGFGIVGGLAATGMIPALLCLAALGLLASRARLDVILPSPWQDRIVIGALLALGLASPFLLTLPDSVWALHWRAP</sequence>
<comment type="caution">
    <text evidence="2">The sequence shown here is derived from an EMBL/GenBank/DDBJ whole genome shotgun (WGS) entry which is preliminary data.</text>
</comment>
<reference evidence="3" key="1">
    <citation type="journal article" date="2019" name="Int. J. Syst. Evol. Microbiol.">
        <title>The Global Catalogue of Microorganisms (GCM) 10K type strain sequencing project: providing services to taxonomists for standard genome sequencing and annotation.</title>
        <authorList>
            <consortium name="The Broad Institute Genomics Platform"/>
            <consortium name="The Broad Institute Genome Sequencing Center for Infectious Disease"/>
            <person name="Wu L."/>
            <person name="Ma J."/>
        </authorList>
    </citation>
    <scope>NUCLEOTIDE SEQUENCE [LARGE SCALE GENOMIC DNA]</scope>
    <source>
        <strain evidence="3">CCM 7132</strain>
    </source>
</reference>
<keyword evidence="1" id="KW-0812">Transmembrane</keyword>
<name>A0ABQ1M689_9PROT</name>
<keyword evidence="3" id="KW-1185">Reference proteome</keyword>
<feature type="transmembrane region" description="Helical" evidence="1">
    <location>
        <begin position="248"/>
        <end position="276"/>
    </location>
</feature>